<dbReference type="Gene3D" id="1.20.120.530">
    <property type="entry name" value="GntR ligand-binding domain-like"/>
    <property type="match status" value="1"/>
</dbReference>
<accession>A0A3G9G8U7</accession>
<evidence type="ECO:0000313" key="6">
    <source>
        <dbReference type="Proteomes" id="UP000278756"/>
    </source>
</evidence>
<dbReference type="PROSITE" id="PS50949">
    <property type="entry name" value="HTH_GNTR"/>
    <property type="match status" value="1"/>
</dbReference>
<proteinExistence type="predicted"/>
<dbReference type="InterPro" id="IPR036388">
    <property type="entry name" value="WH-like_DNA-bd_sf"/>
</dbReference>
<dbReference type="EMBL" id="AP018828">
    <property type="protein sequence ID" value="BBF81653.1"/>
    <property type="molecule type" value="Genomic_DNA"/>
</dbReference>
<dbReference type="Proteomes" id="UP000278756">
    <property type="component" value="Chromosome 2"/>
</dbReference>
<dbReference type="SUPFAM" id="SSF48008">
    <property type="entry name" value="GntR ligand-binding domain-like"/>
    <property type="match status" value="1"/>
</dbReference>
<dbReference type="SMART" id="SM00895">
    <property type="entry name" value="FCD"/>
    <property type="match status" value="1"/>
</dbReference>
<dbReference type="SUPFAM" id="SSF46785">
    <property type="entry name" value="Winged helix' DNA-binding domain"/>
    <property type="match status" value="1"/>
</dbReference>
<dbReference type="OrthoDB" id="9812290at2"/>
<reference evidence="6" key="1">
    <citation type="journal article" date="2017" name="Biotechnol. Biofuels">
        <title>Evaluation of environmental bacterial communities as a factor affecting the growth of duckweed Lemna minor.</title>
        <authorList>
            <person name="Ishizawa H."/>
            <person name="Kuroda M."/>
            <person name="Morikawa M."/>
            <person name="Ike M."/>
        </authorList>
    </citation>
    <scope>NUCLEOTIDE SEQUENCE [LARGE SCALE GENOMIC DNA]</scope>
    <source>
        <strain evidence="6">M6</strain>
    </source>
</reference>
<evidence type="ECO:0000313" key="5">
    <source>
        <dbReference type="EMBL" id="BBF81653.1"/>
    </source>
</evidence>
<dbReference type="InterPro" id="IPR000524">
    <property type="entry name" value="Tscrpt_reg_HTH_GntR"/>
</dbReference>
<dbReference type="PANTHER" id="PTHR43537:SF24">
    <property type="entry name" value="GLUCONATE OPERON TRANSCRIPTIONAL REPRESSOR"/>
    <property type="match status" value="1"/>
</dbReference>
<name>A0A3G9G8U7_9CAUL</name>
<dbReference type="Gene3D" id="1.10.10.10">
    <property type="entry name" value="Winged helix-like DNA-binding domain superfamily/Winged helix DNA-binding domain"/>
    <property type="match status" value="1"/>
</dbReference>
<keyword evidence="2" id="KW-0238">DNA-binding</keyword>
<dbReference type="Pfam" id="PF07729">
    <property type="entry name" value="FCD"/>
    <property type="match status" value="1"/>
</dbReference>
<dbReference type="InterPro" id="IPR011711">
    <property type="entry name" value="GntR_C"/>
</dbReference>
<protein>
    <submittedName>
        <fullName evidence="5">Transcriptional regulator, GntR family</fullName>
    </submittedName>
</protein>
<dbReference type="InterPro" id="IPR008920">
    <property type="entry name" value="TF_FadR/GntR_C"/>
</dbReference>
<evidence type="ECO:0000256" key="3">
    <source>
        <dbReference type="ARBA" id="ARBA00023163"/>
    </source>
</evidence>
<evidence type="ECO:0000256" key="2">
    <source>
        <dbReference type="ARBA" id="ARBA00023125"/>
    </source>
</evidence>
<dbReference type="SMART" id="SM00345">
    <property type="entry name" value="HTH_GNTR"/>
    <property type="match status" value="1"/>
</dbReference>
<dbReference type="InterPro" id="IPR036390">
    <property type="entry name" value="WH_DNA-bd_sf"/>
</dbReference>
<feature type="domain" description="HTH gntR-type" evidence="4">
    <location>
        <begin position="6"/>
        <end position="73"/>
    </location>
</feature>
<reference evidence="6" key="2">
    <citation type="journal article" date="2017" name="Plant Physiol. Biochem.">
        <title>Differential oxidative and antioxidative response of duckweed Lemna minor toward plant growth promoting/inhibiting bacteria.</title>
        <authorList>
            <person name="Ishizawa H."/>
            <person name="Kuroda M."/>
            <person name="Morikawa M."/>
            <person name="Ike M."/>
        </authorList>
    </citation>
    <scope>NUCLEOTIDE SEQUENCE [LARGE SCALE GENOMIC DNA]</scope>
    <source>
        <strain evidence="6">M6</strain>
    </source>
</reference>
<gene>
    <name evidence="5" type="ORF">EM6_2255</name>
</gene>
<keyword evidence="1" id="KW-0805">Transcription regulation</keyword>
<keyword evidence="3" id="KW-0804">Transcription</keyword>
<dbReference type="RefSeq" id="WP_126423131.1">
    <property type="nucleotide sequence ID" value="NZ_AP018828.1"/>
</dbReference>
<dbReference type="CDD" id="cd07377">
    <property type="entry name" value="WHTH_GntR"/>
    <property type="match status" value="1"/>
</dbReference>
<organism evidence="5 6">
    <name type="scientific">Asticcacaulis excentricus</name>
    <dbReference type="NCBI Taxonomy" id="78587"/>
    <lineage>
        <taxon>Bacteria</taxon>
        <taxon>Pseudomonadati</taxon>
        <taxon>Pseudomonadota</taxon>
        <taxon>Alphaproteobacteria</taxon>
        <taxon>Caulobacterales</taxon>
        <taxon>Caulobacteraceae</taxon>
        <taxon>Asticcacaulis</taxon>
    </lineage>
</organism>
<dbReference type="PANTHER" id="PTHR43537">
    <property type="entry name" value="TRANSCRIPTIONAL REGULATOR, GNTR FAMILY"/>
    <property type="match status" value="1"/>
</dbReference>
<sequence>MALVVQTLSEQIFTLVRDRIISGSLPVEVAIRQDALAAELGVSKIPLREALVRLEQEGLLTSQANRGFFVRPMTASEAEEVYALRLKIEPEAVARAAALATPADHKAARDALDALDRAAAEDNKSEVGKLNRAFHLSLVRPLGRQVTLQIIERLNIIAERYVSKHLEPAGRDDRAHQEHSTLLDLWMRGKGEEASELMHAHIAETLYDLRKEFENDKRA</sequence>
<dbReference type="GO" id="GO:0003700">
    <property type="term" value="F:DNA-binding transcription factor activity"/>
    <property type="evidence" value="ECO:0007669"/>
    <property type="project" value="InterPro"/>
</dbReference>
<dbReference type="AlphaFoldDB" id="A0A3G9G8U7"/>
<evidence type="ECO:0000259" key="4">
    <source>
        <dbReference type="PROSITE" id="PS50949"/>
    </source>
</evidence>
<evidence type="ECO:0000256" key="1">
    <source>
        <dbReference type="ARBA" id="ARBA00023015"/>
    </source>
</evidence>
<dbReference type="GO" id="GO:0003677">
    <property type="term" value="F:DNA binding"/>
    <property type="evidence" value="ECO:0007669"/>
    <property type="project" value="UniProtKB-KW"/>
</dbReference>
<dbReference type="Pfam" id="PF00392">
    <property type="entry name" value="GntR"/>
    <property type="match status" value="1"/>
</dbReference>